<evidence type="ECO:0000313" key="4">
    <source>
        <dbReference type="Proteomes" id="UP000254537"/>
    </source>
</evidence>
<reference evidence="3 4" key="1">
    <citation type="submission" date="2018-07" db="EMBL/GenBank/DDBJ databases">
        <title>Crenobacter cavernae sp. nov., isolated from a karst cave.</title>
        <authorList>
            <person name="Zhu H."/>
        </authorList>
    </citation>
    <scope>NUCLEOTIDE SEQUENCE [LARGE SCALE GENOMIC DNA]</scope>
    <source>
        <strain evidence="3 4">K1W11S-77</strain>
    </source>
</reference>
<name>A0A345Y2Q6_9NEIS</name>
<evidence type="ECO:0000313" key="3">
    <source>
        <dbReference type="EMBL" id="AXK38208.1"/>
    </source>
</evidence>
<dbReference type="AlphaFoldDB" id="A0A345Y2Q6"/>
<proteinExistence type="predicted"/>
<keyword evidence="2" id="KW-1133">Transmembrane helix</keyword>
<organism evidence="3 4">
    <name type="scientific">Crenobacter cavernae</name>
    <dbReference type="NCBI Taxonomy" id="2290923"/>
    <lineage>
        <taxon>Bacteria</taxon>
        <taxon>Pseudomonadati</taxon>
        <taxon>Pseudomonadota</taxon>
        <taxon>Betaproteobacteria</taxon>
        <taxon>Neisseriales</taxon>
        <taxon>Neisseriaceae</taxon>
        <taxon>Crenobacter</taxon>
    </lineage>
</organism>
<accession>A0A345Y2Q6</accession>
<evidence type="ECO:0000256" key="1">
    <source>
        <dbReference type="SAM" id="MobiDB-lite"/>
    </source>
</evidence>
<feature type="compositionally biased region" description="Low complexity" evidence="1">
    <location>
        <begin position="1"/>
        <end position="11"/>
    </location>
</feature>
<sequence length="95" mass="10517">MLAAHLTTAPATRRRRPPVRGGLPSAVEGAVPTRNGALCFFVRWAIARSRWGSRLGFLLVGVLVCFLIYTFYSVVGGWTIADIQERRGFPAPFLR</sequence>
<dbReference type="EMBL" id="CP031337">
    <property type="protein sequence ID" value="AXK38208.1"/>
    <property type="molecule type" value="Genomic_DNA"/>
</dbReference>
<keyword evidence="2" id="KW-0472">Membrane</keyword>
<feature type="region of interest" description="Disordered" evidence="1">
    <location>
        <begin position="1"/>
        <end position="23"/>
    </location>
</feature>
<keyword evidence="2" id="KW-0812">Transmembrane</keyword>
<dbReference type="Proteomes" id="UP000254537">
    <property type="component" value="Chromosome"/>
</dbReference>
<protein>
    <submittedName>
        <fullName evidence="3">Uncharacterized protein</fullName>
    </submittedName>
</protein>
<evidence type="ECO:0000256" key="2">
    <source>
        <dbReference type="SAM" id="Phobius"/>
    </source>
</evidence>
<gene>
    <name evidence="3" type="ORF">DWG20_01470</name>
</gene>
<feature type="transmembrane region" description="Helical" evidence="2">
    <location>
        <begin position="55"/>
        <end position="80"/>
    </location>
</feature>
<dbReference type="KEGG" id="ccah:DWG20_01470"/>